<keyword evidence="6" id="KW-0539">Nucleus</keyword>
<comment type="caution">
    <text evidence="9">The sequence shown here is derived from an EMBL/GenBank/DDBJ whole genome shotgun (WGS) entry which is preliminary data.</text>
</comment>
<keyword evidence="1" id="KW-0479">Metal-binding</keyword>
<dbReference type="PROSITE" id="PS00463">
    <property type="entry name" value="ZN2_CY6_FUNGAL_1"/>
    <property type="match status" value="1"/>
</dbReference>
<keyword evidence="5" id="KW-0804">Transcription</keyword>
<keyword evidence="3" id="KW-0805">Transcription regulation</keyword>
<evidence type="ECO:0000256" key="2">
    <source>
        <dbReference type="ARBA" id="ARBA00022833"/>
    </source>
</evidence>
<evidence type="ECO:0000313" key="10">
    <source>
        <dbReference type="Proteomes" id="UP001583193"/>
    </source>
</evidence>
<feature type="compositionally biased region" description="Basic residues" evidence="7">
    <location>
        <begin position="1"/>
        <end position="10"/>
    </location>
</feature>
<evidence type="ECO:0000256" key="3">
    <source>
        <dbReference type="ARBA" id="ARBA00023015"/>
    </source>
</evidence>
<dbReference type="Gene3D" id="4.10.240.10">
    <property type="entry name" value="Zn(2)-C6 fungal-type DNA-binding domain"/>
    <property type="match status" value="1"/>
</dbReference>
<reference evidence="9 10" key="1">
    <citation type="journal article" date="2024" name="IMA Fungus">
        <title>IMA Genome - F19 : A genome assembly and annotation guide to empower mycologists, including annotated draft genome sequences of Ceratocystis pirilliformis, Diaporthe australafricana, Fusarium ophioides, Paecilomyces lecythidis, and Sporothrix stenoceras.</title>
        <authorList>
            <person name="Aylward J."/>
            <person name="Wilson A.M."/>
            <person name="Visagie C.M."/>
            <person name="Spraker J."/>
            <person name="Barnes I."/>
            <person name="Buitendag C."/>
            <person name="Ceriani C."/>
            <person name="Del Mar Angel L."/>
            <person name="du Plessis D."/>
            <person name="Fuchs T."/>
            <person name="Gasser K."/>
            <person name="Kramer D."/>
            <person name="Li W."/>
            <person name="Munsamy K."/>
            <person name="Piso A."/>
            <person name="Price J.L."/>
            <person name="Sonnekus B."/>
            <person name="Thomas C."/>
            <person name="van der Nest A."/>
            <person name="van Dijk A."/>
            <person name="van Heerden A."/>
            <person name="van Vuuren N."/>
            <person name="Yilmaz N."/>
            <person name="Duong T.A."/>
            <person name="van der Merwe N.A."/>
            <person name="Wingfield M.J."/>
            <person name="Wingfield B.D."/>
        </authorList>
    </citation>
    <scope>NUCLEOTIDE SEQUENCE [LARGE SCALE GENOMIC DNA]</scope>
    <source>
        <strain evidence="9 10">CMW 18167</strain>
    </source>
</reference>
<evidence type="ECO:0000313" key="9">
    <source>
        <dbReference type="EMBL" id="KAL1880851.1"/>
    </source>
</evidence>
<feature type="region of interest" description="Disordered" evidence="7">
    <location>
        <begin position="1"/>
        <end position="30"/>
    </location>
</feature>
<evidence type="ECO:0000256" key="5">
    <source>
        <dbReference type="ARBA" id="ARBA00023163"/>
    </source>
</evidence>
<dbReference type="InterPro" id="IPR036864">
    <property type="entry name" value="Zn2-C6_fun-type_DNA-bd_sf"/>
</dbReference>
<evidence type="ECO:0000256" key="4">
    <source>
        <dbReference type="ARBA" id="ARBA00023125"/>
    </source>
</evidence>
<feature type="domain" description="Zn(2)-C6 fungal-type" evidence="8">
    <location>
        <begin position="40"/>
        <end position="70"/>
    </location>
</feature>
<dbReference type="PROSITE" id="PS50048">
    <property type="entry name" value="ZN2_CY6_FUNGAL_2"/>
    <property type="match status" value="1"/>
</dbReference>
<evidence type="ECO:0000256" key="1">
    <source>
        <dbReference type="ARBA" id="ARBA00022723"/>
    </source>
</evidence>
<keyword evidence="4" id="KW-0238">DNA-binding</keyword>
<proteinExistence type="predicted"/>
<organism evidence="9 10">
    <name type="scientific">Paecilomyces lecythidis</name>
    <dbReference type="NCBI Taxonomy" id="3004212"/>
    <lineage>
        <taxon>Eukaryota</taxon>
        <taxon>Fungi</taxon>
        <taxon>Dikarya</taxon>
        <taxon>Ascomycota</taxon>
        <taxon>Pezizomycotina</taxon>
        <taxon>Eurotiomycetes</taxon>
        <taxon>Eurotiomycetidae</taxon>
        <taxon>Eurotiales</taxon>
        <taxon>Thermoascaceae</taxon>
        <taxon>Paecilomyces</taxon>
    </lineage>
</organism>
<dbReference type="SUPFAM" id="SSF57701">
    <property type="entry name" value="Zn2/Cys6 DNA-binding domain"/>
    <property type="match status" value="1"/>
</dbReference>
<evidence type="ECO:0000256" key="7">
    <source>
        <dbReference type="SAM" id="MobiDB-lite"/>
    </source>
</evidence>
<keyword evidence="10" id="KW-1185">Reference proteome</keyword>
<dbReference type="InterPro" id="IPR001138">
    <property type="entry name" value="Zn2Cys6_DnaBD"/>
</dbReference>
<dbReference type="SMART" id="SM00066">
    <property type="entry name" value="GAL4"/>
    <property type="match status" value="1"/>
</dbReference>
<evidence type="ECO:0000259" key="8">
    <source>
        <dbReference type="PROSITE" id="PS50048"/>
    </source>
</evidence>
<dbReference type="EMBL" id="JAVDPF010000008">
    <property type="protein sequence ID" value="KAL1880851.1"/>
    <property type="molecule type" value="Genomic_DNA"/>
</dbReference>
<dbReference type="Proteomes" id="UP001583193">
    <property type="component" value="Unassembled WGS sequence"/>
</dbReference>
<dbReference type="Pfam" id="PF00172">
    <property type="entry name" value="Zn_clus"/>
    <property type="match status" value="1"/>
</dbReference>
<protein>
    <recommendedName>
        <fullName evidence="8">Zn(2)-C6 fungal-type domain-containing protein</fullName>
    </recommendedName>
</protein>
<dbReference type="PANTHER" id="PTHR47660">
    <property type="entry name" value="TRANSCRIPTION FACTOR WITH C2H2 AND ZN(2)-CYS(6) DNA BINDING DOMAIN (EUROFUNG)-RELATED-RELATED"/>
    <property type="match status" value="1"/>
</dbReference>
<evidence type="ECO:0000256" key="6">
    <source>
        <dbReference type="ARBA" id="ARBA00023242"/>
    </source>
</evidence>
<accession>A0ABR3XXV5</accession>
<sequence>MTPHQHRKSRNTNIPNNFIQNWQSPGAEGGRSVIRRPITACESCRTAKVKCTGPQNACNRCTSRGISCRYTAPSTTTSTISSTSSQPTAASIDPLNNANSSAFSSTGQAPAFNMPLSGSPKASSVPMTMEWETGIADPLRLNDEGHQQELNSISEWPKDISNYLFDWSSLDLGHNTINPPGIGDLDVSPTAVGQTTLLETQDRNTDLAEASVPAASAGSCQCRTHLMLQVPEVHEAIQAKPHPQLDRIFKVTGNVLGACRDLIICTTCQVSYADLVCVVAVLQQTGTCFDKIATGEMTTSTIKVCVGQYQIPIANEAKLRHMLVMDLVAQANCLLSLLQNRGQSLVQGSAQDRLTQINIDYMQEVVKNFEHTLRSIAGSLETSRSDS</sequence>
<gene>
    <name evidence="9" type="ORF">Plec18167_003386</name>
</gene>
<feature type="compositionally biased region" description="Polar residues" evidence="7">
    <location>
        <begin position="11"/>
        <end position="24"/>
    </location>
</feature>
<name>A0ABR3XXV5_9EURO</name>
<keyword evidence="2" id="KW-0862">Zinc</keyword>
<dbReference type="CDD" id="cd00067">
    <property type="entry name" value="GAL4"/>
    <property type="match status" value="1"/>
</dbReference>